<proteinExistence type="predicted"/>
<sequence>MTDRTLRLAGADTATWDDAWADALTALELDVARAEELLAAGTPAELPAPRPDWVAPELSGPLPERLRARAEAIAARQLRVAEDLSRAIAAARTELRLAERLQSNTLDRSTPAFLDASF</sequence>
<gene>
    <name evidence="1" type="ORF">GCM10009547_09170</name>
</gene>
<accession>A0ABN1GDJ3</accession>
<dbReference type="RefSeq" id="WP_344602084.1">
    <property type="nucleotide sequence ID" value="NZ_BAAAHE010000007.1"/>
</dbReference>
<keyword evidence="2" id="KW-1185">Reference proteome</keyword>
<protein>
    <submittedName>
        <fullName evidence="1">Uncharacterized protein</fullName>
    </submittedName>
</protein>
<reference evidence="1 2" key="1">
    <citation type="journal article" date="2019" name="Int. J. Syst. Evol. Microbiol.">
        <title>The Global Catalogue of Microorganisms (GCM) 10K type strain sequencing project: providing services to taxonomists for standard genome sequencing and annotation.</title>
        <authorList>
            <consortium name="The Broad Institute Genomics Platform"/>
            <consortium name="The Broad Institute Genome Sequencing Center for Infectious Disease"/>
            <person name="Wu L."/>
            <person name="Ma J."/>
        </authorList>
    </citation>
    <scope>NUCLEOTIDE SEQUENCE [LARGE SCALE GENOMIC DNA]</scope>
    <source>
        <strain evidence="1 2">JCM 10671</strain>
    </source>
</reference>
<name>A0ABN1GDJ3_9ACTN</name>
<evidence type="ECO:0000313" key="2">
    <source>
        <dbReference type="Proteomes" id="UP001500957"/>
    </source>
</evidence>
<dbReference type="Proteomes" id="UP001500957">
    <property type="component" value="Unassembled WGS sequence"/>
</dbReference>
<organism evidence="1 2">
    <name type="scientific">Sporichthya brevicatena</name>
    <dbReference type="NCBI Taxonomy" id="171442"/>
    <lineage>
        <taxon>Bacteria</taxon>
        <taxon>Bacillati</taxon>
        <taxon>Actinomycetota</taxon>
        <taxon>Actinomycetes</taxon>
        <taxon>Sporichthyales</taxon>
        <taxon>Sporichthyaceae</taxon>
        <taxon>Sporichthya</taxon>
    </lineage>
</organism>
<comment type="caution">
    <text evidence="1">The sequence shown here is derived from an EMBL/GenBank/DDBJ whole genome shotgun (WGS) entry which is preliminary data.</text>
</comment>
<evidence type="ECO:0000313" key="1">
    <source>
        <dbReference type="EMBL" id="GAA0609272.1"/>
    </source>
</evidence>
<dbReference type="EMBL" id="BAAAHE010000007">
    <property type="protein sequence ID" value="GAA0609272.1"/>
    <property type="molecule type" value="Genomic_DNA"/>
</dbReference>